<dbReference type="EMBL" id="KK583321">
    <property type="protein sequence ID" value="KDO20166.1"/>
    <property type="molecule type" value="Genomic_DNA"/>
</dbReference>
<keyword evidence="2" id="KW-1185">Reference proteome</keyword>
<name>A0A067C0V7_SAPPC</name>
<organism evidence="1 2">
    <name type="scientific">Saprolegnia parasitica (strain CBS 223.65)</name>
    <dbReference type="NCBI Taxonomy" id="695850"/>
    <lineage>
        <taxon>Eukaryota</taxon>
        <taxon>Sar</taxon>
        <taxon>Stramenopiles</taxon>
        <taxon>Oomycota</taxon>
        <taxon>Saprolegniomycetes</taxon>
        <taxon>Saprolegniales</taxon>
        <taxon>Saprolegniaceae</taxon>
        <taxon>Saprolegnia</taxon>
    </lineage>
</organism>
<dbReference type="AlphaFoldDB" id="A0A067C0V7"/>
<protein>
    <submittedName>
        <fullName evidence="1">Uncharacterized protein</fullName>
    </submittedName>
</protein>
<dbReference type="RefSeq" id="XP_012209115.1">
    <property type="nucleotide sequence ID" value="XM_012353725.1"/>
</dbReference>
<sequence>MIIGSLQCPLGPASSAPCIIQSSLGPTLGSVPSALLKAIKRDEATLLYQVLCASLDQRREVGALASIQMPEPRTARDPLLPSRVRAWRSRLGANAPMGLHDHLKGEIKYYMAHVVAKGYAQTIAIDCTETCSLAIRQPSVRVIT</sequence>
<accession>A0A067C0V7</accession>
<proteinExistence type="predicted"/>
<gene>
    <name evidence="1" type="ORF">SPRG_14514</name>
</gene>
<evidence type="ECO:0000313" key="1">
    <source>
        <dbReference type="EMBL" id="KDO20166.1"/>
    </source>
</evidence>
<dbReference type="KEGG" id="spar:SPRG_14514"/>
<dbReference type="Proteomes" id="UP000030745">
    <property type="component" value="Unassembled WGS sequence"/>
</dbReference>
<evidence type="ECO:0000313" key="2">
    <source>
        <dbReference type="Proteomes" id="UP000030745"/>
    </source>
</evidence>
<reference evidence="1 2" key="1">
    <citation type="journal article" date="2013" name="PLoS Genet.">
        <title>Distinctive expansion of potential virulence genes in the genome of the oomycete fish pathogen Saprolegnia parasitica.</title>
        <authorList>
            <person name="Jiang R.H."/>
            <person name="de Bruijn I."/>
            <person name="Haas B.J."/>
            <person name="Belmonte R."/>
            <person name="Lobach L."/>
            <person name="Christie J."/>
            <person name="van den Ackerveken G."/>
            <person name="Bottin A."/>
            <person name="Bulone V."/>
            <person name="Diaz-Moreno S.M."/>
            <person name="Dumas B."/>
            <person name="Fan L."/>
            <person name="Gaulin E."/>
            <person name="Govers F."/>
            <person name="Grenville-Briggs L.J."/>
            <person name="Horner N.R."/>
            <person name="Levin J.Z."/>
            <person name="Mammella M."/>
            <person name="Meijer H.J."/>
            <person name="Morris P."/>
            <person name="Nusbaum C."/>
            <person name="Oome S."/>
            <person name="Phillips A.J."/>
            <person name="van Rooyen D."/>
            <person name="Rzeszutek E."/>
            <person name="Saraiva M."/>
            <person name="Secombes C.J."/>
            <person name="Seidl M.F."/>
            <person name="Snel B."/>
            <person name="Stassen J.H."/>
            <person name="Sykes S."/>
            <person name="Tripathy S."/>
            <person name="van den Berg H."/>
            <person name="Vega-Arreguin J.C."/>
            <person name="Wawra S."/>
            <person name="Young S.K."/>
            <person name="Zeng Q."/>
            <person name="Dieguez-Uribeondo J."/>
            <person name="Russ C."/>
            <person name="Tyler B.M."/>
            <person name="van West P."/>
        </authorList>
    </citation>
    <scope>NUCLEOTIDE SEQUENCE [LARGE SCALE GENOMIC DNA]</scope>
    <source>
        <strain evidence="1 2">CBS 223.65</strain>
    </source>
</reference>
<dbReference type="VEuPathDB" id="FungiDB:SPRG_14514"/>
<dbReference type="GeneID" id="24136314"/>